<keyword evidence="1" id="KW-0472">Membrane</keyword>
<reference evidence="4 6" key="2">
    <citation type="submission" date="2017-06" db="EMBL/GenBank/DDBJ databases">
        <authorList>
            <consortium name="Pathogen Informatics"/>
        </authorList>
    </citation>
    <scope>NUCLEOTIDE SEQUENCE [LARGE SCALE GENOMIC DNA]</scope>
    <source>
        <strain evidence="4 6">NCTC13015</strain>
    </source>
</reference>
<evidence type="ECO:0000313" key="4">
    <source>
        <dbReference type="EMBL" id="SNV60474.1"/>
    </source>
</evidence>
<dbReference type="EMBL" id="CP009211">
    <property type="protein sequence ID" value="AIJ32965.1"/>
    <property type="molecule type" value="Genomic_DNA"/>
</dbReference>
<keyword evidence="1" id="KW-0812">Transmembrane</keyword>
<feature type="chain" id="PRO_5001715840" description="Secreted protein" evidence="2">
    <location>
        <begin position="23"/>
        <end position="92"/>
    </location>
</feature>
<name>A0A076NMC8_9CORY</name>
<dbReference type="STRING" id="156978.CIMIT_02740"/>
<feature type="transmembrane region" description="Helical" evidence="1">
    <location>
        <begin position="60"/>
        <end position="81"/>
    </location>
</feature>
<proteinExistence type="predicted"/>
<accession>A0A076NMC8</accession>
<reference evidence="3 5" key="1">
    <citation type="submission" date="2014-08" db="EMBL/GenBank/DDBJ databases">
        <title>Complete genome sequence of Corynebacterium imitans DSM 44264, isolated from a five-month-old boy with suspected pharyngeal diphtheria.</title>
        <authorList>
            <person name="Mollmann S."/>
            <person name="Albersmeier A."/>
            <person name="Ruckert C."/>
            <person name="Tauch A."/>
        </authorList>
    </citation>
    <scope>NUCLEOTIDE SEQUENCE [LARGE SCALE GENOMIC DNA]</scope>
    <source>
        <strain evidence="3 5">DSM 44264</strain>
    </source>
</reference>
<evidence type="ECO:0000313" key="6">
    <source>
        <dbReference type="Proteomes" id="UP000215374"/>
    </source>
</evidence>
<dbReference type="AlphaFoldDB" id="A0A076NMC8"/>
<gene>
    <name evidence="3" type="ORF">CIMIT_02740</name>
    <name evidence="4" type="ORF">SAMEA4535761_00613</name>
</gene>
<organism evidence="3 5">
    <name type="scientific">Corynebacterium imitans</name>
    <dbReference type="NCBI Taxonomy" id="156978"/>
    <lineage>
        <taxon>Bacteria</taxon>
        <taxon>Bacillati</taxon>
        <taxon>Actinomycetota</taxon>
        <taxon>Actinomycetes</taxon>
        <taxon>Mycobacteriales</taxon>
        <taxon>Corynebacteriaceae</taxon>
        <taxon>Corynebacterium</taxon>
    </lineage>
</organism>
<dbReference type="HOGENOM" id="CLU_2408260_0_0_11"/>
<evidence type="ECO:0000256" key="1">
    <source>
        <dbReference type="SAM" id="Phobius"/>
    </source>
</evidence>
<dbReference type="KEGG" id="cii:CIMIT_02740"/>
<keyword evidence="5" id="KW-1185">Reference proteome</keyword>
<evidence type="ECO:0000313" key="5">
    <source>
        <dbReference type="Proteomes" id="UP000028780"/>
    </source>
</evidence>
<dbReference type="Proteomes" id="UP000215374">
    <property type="component" value="Chromosome 1"/>
</dbReference>
<keyword evidence="2" id="KW-0732">Signal</keyword>
<evidence type="ECO:0000256" key="2">
    <source>
        <dbReference type="SAM" id="SignalP"/>
    </source>
</evidence>
<evidence type="ECO:0008006" key="7">
    <source>
        <dbReference type="Google" id="ProtNLM"/>
    </source>
</evidence>
<feature type="signal peptide" evidence="2">
    <location>
        <begin position="1"/>
        <end position="22"/>
    </location>
</feature>
<dbReference type="EMBL" id="LT906467">
    <property type="protein sequence ID" value="SNV60474.1"/>
    <property type="molecule type" value="Genomic_DNA"/>
</dbReference>
<evidence type="ECO:0000313" key="3">
    <source>
        <dbReference type="EMBL" id="AIJ32965.1"/>
    </source>
</evidence>
<protein>
    <recommendedName>
        <fullName evidence="7">Secreted protein</fullName>
    </recommendedName>
</protein>
<dbReference type="Proteomes" id="UP000028780">
    <property type="component" value="Chromosome"/>
</dbReference>
<dbReference type="RefSeq" id="WP_038588785.1">
    <property type="nucleotide sequence ID" value="NZ_CP009211.1"/>
</dbReference>
<keyword evidence="1" id="KW-1133">Transmembrane helix</keyword>
<sequence length="92" mass="9366">MKYITATFTSLALLAAAQPALAQDTTDSNEVVANANVNVDSNDRAPAETTNVNVGKSLDVLGAVLGLLAVFGALAAGWLYFSAPAIGIALPF</sequence>